<keyword evidence="2 3" id="KW-0732">Signal</keyword>
<evidence type="ECO:0000313" key="5">
    <source>
        <dbReference type="EMBL" id="SEU20540.1"/>
    </source>
</evidence>
<protein>
    <submittedName>
        <fullName evidence="5">Multiple monosaccharide-binding protein</fullName>
    </submittedName>
</protein>
<sequence>MKKMMAAVLAAAMVLSLAACGGKKEDDQKYVGVSMPTQSTQRWNQDGANMKTMLEEAGYKVDLQYAEDVVETQVSQIENMITKGVDVLVVAPVEASSLSDVIDKAAKAEIPVISYDRLIMNTENLSYYATFDNFEVGVLQANFLVENLGLENGAGPFNIEVFGGDPGDNNAFFFYDGAMSVLQPYVDQGKLVIKSGQVGMDVCGILNWDVAATQARMDNLLTSNYSDGSRVDAVLCPTDLQSYGIISSLKNSGYGTESLPLPLITGQDAETAAVKSIIADELSMTIFKDTRALAKKVVEMVDAILKGETAETNDSSTYNNGVKVVDSYLLKPVVVTKDNYENVLIDSGYYTADQLK</sequence>
<dbReference type="PANTHER" id="PTHR30036:SF1">
    <property type="entry name" value="D-XYLOSE-BINDING PERIPLASMIC PROTEIN"/>
    <property type="match status" value="1"/>
</dbReference>
<dbReference type="GO" id="GO:0030246">
    <property type="term" value="F:carbohydrate binding"/>
    <property type="evidence" value="ECO:0007669"/>
    <property type="project" value="TreeGrafter"/>
</dbReference>
<dbReference type="EMBL" id="FOIM01000055">
    <property type="protein sequence ID" value="SEU20540.1"/>
    <property type="molecule type" value="Genomic_DNA"/>
</dbReference>
<proteinExistence type="predicted"/>
<dbReference type="InterPro" id="IPR025997">
    <property type="entry name" value="SBP_2_dom"/>
</dbReference>
<dbReference type="GeneID" id="93281395"/>
<dbReference type="RefSeq" id="WP_092371730.1">
    <property type="nucleotide sequence ID" value="NZ_FOIM01000055.1"/>
</dbReference>
<dbReference type="STRING" id="460384.SAMN05216313_1554"/>
<dbReference type="Pfam" id="PF13407">
    <property type="entry name" value="Peripla_BP_4"/>
    <property type="match status" value="1"/>
</dbReference>
<evidence type="ECO:0000313" key="6">
    <source>
        <dbReference type="Proteomes" id="UP000198508"/>
    </source>
</evidence>
<dbReference type="InterPro" id="IPR049784">
    <property type="entry name" value="ChvE-like"/>
</dbReference>
<dbReference type="AlphaFoldDB" id="A0A1I0K9R6"/>
<feature type="signal peptide" evidence="3">
    <location>
        <begin position="1"/>
        <end position="18"/>
    </location>
</feature>
<dbReference type="PROSITE" id="PS51257">
    <property type="entry name" value="PROKAR_LIPOPROTEIN"/>
    <property type="match status" value="1"/>
</dbReference>
<feature type="chain" id="PRO_5044372657" evidence="3">
    <location>
        <begin position="19"/>
        <end position="356"/>
    </location>
</feature>
<dbReference type="Gene3D" id="3.40.50.2300">
    <property type="match status" value="2"/>
</dbReference>
<gene>
    <name evidence="5" type="ORF">SAMN05216313_1554</name>
</gene>
<feature type="domain" description="Periplasmic binding protein" evidence="4">
    <location>
        <begin position="31"/>
        <end position="308"/>
    </location>
</feature>
<dbReference type="GO" id="GO:0030288">
    <property type="term" value="C:outer membrane-bounded periplasmic space"/>
    <property type="evidence" value="ECO:0007669"/>
    <property type="project" value="TreeGrafter"/>
</dbReference>
<dbReference type="SUPFAM" id="SSF53822">
    <property type="entry name" value="Periplasmic binding protein-like I"/>
    <property type="match status" value="1"/>
</dbReference>
<keyword evidence="6" id="KW-1185">Reference proteome</keyword>
<dbReference type="InterPro" id="IPR050555">
    <property type="entry name" value="Bact_Solute-Bind_Prot2"/>
</dbReference>
<organism evidence="5 6">
    <name type="scientific">Enterocloster lavalensis</name>
    <dbReference type="NCBI Taxonomy" id="460384"/>
    <lineage>
        <taxon>Bacteria</taxon>
        <taxon>Bacillati</taxon>
        <taxon>Bacillota</taxon>
        <taxon>Clostridia</taxon>
        <taxon>Lachnospirales</taxon>
        <taxon>Lachnospiraceae</taxon>
        <taxon>Enterocloster</taxon>
    </lineage>
</organism>
<evidence type="ECO:0000256" key="2">
    <source>
        <dbReference type="ARBA" id="ARBA00022729"/>
    </source>
</evidence>
<dbReference type="CDD" id="cd19994">
    <property type="entry name" value="PBP1_ChvE"/>
    <property type="match status" value="1"/>
</dbReference>
<dbReference type="NCBIfam" id="NF040907">
    <property type="entry name" value="ChvE"/>
    <property type="match status" value="1"/>
</dbReference>
<evidence type="ECO:0000256" key="3">
    <source>
        <dbReference type="SAM" id="SignalP"/>
    </source>
</evidence>
<evidence type="ECO:0000259" key="4">
    <source>
        <dbReference type="Pfam" id="PF13407"/>
    </source>
</evidence>
<dbReference type="PANTHER" id="PTHR30036">
    <property type="entry name" value="D-XYLOSE-BINDING PERIPLASMIC PROTEIN"/>
    <property type="match status" value="1"/>
</dbReference>
<dbReference type="Proteomes" id="UP000198508">
    <property type="component" value="Unassembled WGS sequence"/>
</dbReference>
<name>A0A1I0K9R6_9FIRM</name>
<comment type="subcellular location">
    <subcellularLocation>
        <location evidence="1">Cell envelope</location>
    </subcellularLocation>
</comment>
<reference evidence="6" key="1">
    <citation type="submission" date="2016-10" db="EMBL/GenBank/DDBJ databases">
        <authorList>
            <person name="Varghese N."/>
            <person name="Submissions S."/>
        </authorList>
    </citation>
    <scope>NUCLEOTIDE SEQUENCE [LARGE SCALE GENOMIC DNA]</scope>
    <source>
        <strain evidence="6">NLAE-zl-G277</strain>
    </source>
</reference>
<dbReference type="InterPro" id="IPR028082">
    <property type="entry name" value="Peripla_BP_I"/>
</dbReference>
<evidence type="ECO:0000256" key="1">
    <source>
        <dbReference type="ARBA" id="ARBA00004196"/>
    </source>
</evidence>
<accession>A0A1I0K9R6</accession>